<dbReference type="Pfam" id="PF00098">
    <property type="entry name" value="zf-CCHC"/>
    <property type="match status" value="1"/>
</dbReference>
<dbReference type="VEuPathDB" id="FungiDB:AeMF1_018491"/>
<accession>A0A6G0WRL1</accession>
<feature type="region of interest" description="Disordered" evidence="2">
    <location>
        <begin position="291"/>
        <end position="333"/>
    </location>
</feature>
<keyword evidence="1" id="KW-0862">Zinc</keyword>
<dbReference type="InterPro" id="IPR036875">
    <property type="entry name" value="Znf_CCHC_sf"/>
</dbReference>
<dbReference type="InterPro" id="IPR001878">
    <property type="entry name" value="Znf_CCHC"/>
</dbReference>
<dbReference type="SMART" id="SM00343">
    <property type="entry name" value="ZnF_C2HC"/>
    <property type="match status" value="1"/>
</dbReference>
<dbReference type="EMBL" id="VJMJ01000157">
    <property type="protein sequence ID" value="KAF0730046.1"/>
    <property type="molecule type" value="Genomic_DNA"/>
</dbReference>
<reference evidence="4 5" key="1">
    <citation type="submission" date="2019-07" db="EMBL/GenBank/DDBJ databases">
        <title>Genomics analysis of Aphanomyces spp. identifies a new class of oomycete effector associated with host adaptation.</title>
        <authorList>
            <person name="Gaulin E."/>
        </authorList>
    </citation>
    <scope>NUCLEOTIDE SEQUENCE [LARGE SCALE GENOMIC DNA]</scope>
    <source>
        <strain evidence="4 5">ATCC 201684</strain>
    </source>
</reference>
<organism evidence="4 5">
    <name type="scientific">Aphanomyces euteiches</name>
    <dbReference type="NCBI Taxonomy" id="100861"/>
    <lineage>
        <taxon>Eukaryota</taxon>
        <taxon>Sar</taxon>
        <taxon>Stramenopiles</taxon>
        <taxon>Oomycota</taxon>
        <taxon>Saprolegniomycetes</taxon>
        <taxon>Saprolegniales</taxon>
        <taxon>Verrucalvaceae</taxon>
        <taxon>Aphanomyces</taxon>
    </lineage>
</organism>
<name>A0A6G0WRL1_9STRA</name>
<proteinExistence type="predicted"/>
<comment type="caution">
    <text evidence="4">The sequence shown here is derived from an EMBL/GenBank/DDBJ whole genome shotgun (WGS) entry which is preliminary data.</text>
</comment>
<evidence type="ECO:0000259" key="3">
    <source>
        <dbReference type="PROSITE" id="PS50158"/>
    </source>
</evidence>
<feature type="domain" description="CCHC-type" evidence="3">
    <location>
        <begin position="332"/>
        <end position="347"/>
    </location>
</feature>
<dbReference type="Proteomes" id="UP000481153">
    <property type="component" value="Unassembled WGS sequence"/>
</dbReference>
<dbReference type="AlphaFoldDB" id="A0A6G0WRL1"/>
<dbReference type="SUPFAM" id="SSF57756">
    <property type="entry name" value="Retrovirus zinc finger-like domains"/>
    <property type="match status" value="1"/>
</dbReference>
<protein>
    <recommendedName>
        <fullName evidence="3">CCHC-type domain-containing protein</fullName>
    </recommendedName>
</protein>
<keyword evidence="5" id="KW-1185">Reference proteome</keyword>
<keyword evidence="1" id="KW-0479">Metal-binding</keyword>
<dbReference type="GO" id="GO:0003676">
    <property type="term" value="F:nucleic acid binding"/>
    <property type="evidence" value="ECO:0007669"/>
    <property type="project" value="InterPro"/>
</dbReference>
<dbReference type="Gene3D" id="4.10.60.10">
    <property type="entry name" value="Zinc finger, CCHC-type"/>
    <property type="match status" value="1"/>
</dbReference>
<evidence type="ECO:0000313" key="4">
    <source>
        <dbReference type="EMBL" id="KAF0730046.1"/>
    </source>
</evidence>
<sequence>MPFQFADHWTEGHQTTLAALRTALGEDDLAAQLGPMEEQERLHLVEVIARYGDAVLAASLPSLQAQVVALQTEVATLTESNYQGQHALQESQANALQLQQQLGQAVAAHPQDAAPATSGEPKKVRVRIDFPPFGKSDNENLMRWISHVSLAAKAMHLDDEGAVAKAVTSLLVRPAEWAHGQLSLNSNCFPDLDTFFAALKAFLAPPDSDFRNRTLFHKSVQGKLSIRDYANRLRYIYTLMIDRDSLNEASRVSVFMNGLVESHSRSELFRRIPKTFEEAVEIALKEEFSQASAQGKSAGSDQRDMDVSSMEQFPQREAYRVPASAPPSQRPCFECNQLDHFARDCPRRGGTPRQQ</sequence>
<evidence type="ECO:0000256" key="1">
    <source>
        <dbReference type="PROSITE-ProRule" id="PRU00047"/>
    </source>
</evidence>
<feature type="compositionally biased region" description="Low complexity" evidence="2">
    <location>
        <begin position="291"/>
        <end position="300"/>
    </location>
</feature>
<dbReference type="GO" id="GO:0008270">
    <property type="term" value="F:zinc ion binding"/>
    <property type="evidence" value="ECO:0007669"/>
    <property type="project" value="UniProtKB-KW"/>
</dbReference>
<keyword evidence="1" id="KW-0863">Zinc-finger</keyword>
<gene>
    <name evidence="4" type="ORF">Ae201684_012444</name>
</gene>
<dbReference type="PROSITE" id="PS50158">
    <property type="entry name" value="ZF_CCHC"/>
    <property type="match status" value="1"/>
</dbReference>
<evidence type="ECO:0000313" key="5">
    <source>
        <dbReference type="Proteomes" id="UP000481153"/>
    </source>
</evidence>
<evidence type="ECO:0000256" key="2">
    <source>
        <dbReference type="SAM" id="MobiDB-lite"/>
    </source>
</evidence>